<dbReference type="PROSITE" id="PS50005">
    <property type="entry name" value="TPR"/>
    <property type="match status" value="2"/>
</dbReference>
<dbReference type="PANTHER" id="PTHR12558:SF13">
    <property type="entry name" value="CELL DIVISION CYCLE PROTEIN 27 HOMOLOG"/>
    <property type="match status" value="1"/>
</dbReference>
<dbReference type="STRING" id="1503.CLPU_1c02660"/>
<dbReference type="SMART" id="SM00671">
    <property type="entry name" value="SEL1"/>
    <property type="match status" value="2"/>
</dbReference>
<keyword evidence="1" id="KW-0802">TPR repeat</keyword>
<dbReference type="PROSITE" id="PS50293">
    <property type="entry name" value="TPR_REGION"/>
    <property type="match status" value="1"/>
</dbReference>
<dbReference type="SMART" id="SM00028">
    <property type="entry name" value="TPR"/>
    <property type="match status" value="2"/>
</dbReference>
<dbReference type="AlphaFoldDB" id="A0A0L0WF92"/>
<name>A0A0L0WF92_GOTPU</name>
<accession>A0A0L0WF92</accession>
<dbReference type="InterPro" id="IPR019734">
    <property type="entry name" value="TPR_rpt"/>
</dbReference>
<dbReference type="Proteomes" id="UP000037267">
    <property type="component" value="Unassembled WGS sequence"/>
</dbReference>
<feature type="repeat" description="TPR" evidence="1">
    <location>
        <begin position="109"/>
        <end position="142"/>
    </location>
</feature>
<dbReference type="PANTHER" id="PTHR12558">
    <property type="entry name" value="CELL DIVISION CYCLE 16,23,27"/>
    <property type="match status" value="1"/>
</dbReference>
<proteinExistence type="predicted"/>
<comment type="caution">
    <text evidence="2">The sequence shown here is derived from an EMBL/GenBank/DDBJ whole genome shotgun (WGS) entry which is preliminary data.</text>
</comment>
<dbReference type="EMBL" id="LGSS01000001">
    <property type="protein sequence ID" value="KNF10101.1"/>
    <property type="molecule type" value="Genomic_DNA"/>
</dbReference>
<feature type="repeat" description="TPR" evidence="1">
    <location>
        <begin position="71"/>
        <end position="104"/>
    </location>
</feature>
<evidence type="ECO:0000256" key="1">
    <source>
        <dbReference type="PROSITE-ProRule" id="PRU00339"/>
    </source>
</evidence>
<dbReference type="Gene3D" id="1.25.40.10">
    <property type="entry name" value="Tetratricopeptide repeat domain"/>
    <property type="match status" value="2"/>
</dbReference>
<evidence type="ECO:0000313" key="2">
    <source>
        <dbReference type="EMBL" id="KNF10101.1"/>
    </source>
</evidence>
<dbReference type="SUPFAM" id="SSF48452">
    <property type="entry name" value="TPR-like"/>
    <property type="match status" value="1"/>
</dbReference>
<dbReference type="OrthoDB" id="9769030at2"/>
<reference evidence="3" key="1">
    <citation type="submission" date="2015-07" db="EMBL/GenBank/DDBJ databases">
        <title>Draft genome sequence of the purine-degrading Gottschalkia purinilyticum DSM 1384 (formerly Clostridium purinilyticum).</title>
        <authorList>
            <person name="Poehlein A."/>
            <person name="Schiel-Bengelsdorf B."/>
            <person name="Bengelsdorf F.R."/>
            <person name="Daniel R."/>
            <person name="Duerre P."/>
        </authorList>
    </citation>
    <scope>NUCLEOTIDE SEQUENCE [LARGE SCALE GENOMIC DNA]</scope>
    <source>
        <strain evidence="3">DSM 1384</strain>
    </source>
</reference>
<organism evidence="2 3">
    <name type="scientific">Gottschalkia purinilytica</name>
    <name type="common">Clostridium purinilyticum</name>
    <dbReference type="NCBI Taxonomy" id="1503"/>
    <lineage>
        <taxon>Bacteria</taxon>
        <taxon>Bacillati</taxon>
        <taxon>Bacillota</taxon>
        <taxon>Tissierellia</taxon>
        <taxon>Tissierellales</taxon>
        <taxon>Gottschalkiaceae</taxon>
        <taxon>Gottschalkia</taxon>
    </lineage>
</organism>
<sequence length="154" mass="17617">MSVSNNEEYVVTEDKEWKVYRLKESFNIDEKIASLYDILGWMYLEGKGVDKNSNEAISMFNNSVKFDSKDSDYHYDLGYALSEVGRYDESLASLNKCLELSKDDKKSQSSAHNVIGVVYLSNDNIEKAKEHFQKALELNSNNEYAKTNLSALNE</sequence>
<dbReference type="Pfam" id="PF13424">
    <property type="entry name" value="TPR_12"/>
    <property type="match status" value="1"/>
</dbReference>
<evidence type="ECO:0000313" key="3">
    <source>
        <dbReference type="Proteomes" id="UP000037267"/>
    </source>
</evidence>
<gene>
    <name evidence="2" type="ORF">CLPU_1c02660</name>
</gene>
<dbReference type="InterPro" id="IPR006597">
    <property type="entry name" value="Sel1-like"/>
</dbReference>
<keyword evidence="3" id="KW-1185">Reference proteome</keyword>
<dbReference type="RefSeq" id="WP_050353827.1">
    <property type="nucleotide sequence ID" value="NZ_LGSS01000001.1"/>
</dbReference>
<protein>
    <submittedName>
        <fullName evidence="2">Tetratricopeptide repeat/Sel1 repeat</fullName>
    </submittedName>
</protein>
<dbReference type="InterPro" id="IPR011990">
    <property type="entry name" value="TPR-like_helical_dom_sf"/>
</dbReference>